<evidence type="ECO:0000256" key="4">
    <source>
        <dbReference type="ARBA" id="ARBA00023163"/>
    </source>
</evidence>
<accession>A0A0N7M9V6</accession>
<comment type="similarity">
    <text evidence="1">Belongs to the LysR transcriptional regulatory family.</text>
</comment>
<dbReference type="PANTHER" id="PTHR30126:SF80">
    <property type="entry name" value="TRANSCRIPTIONAL REGULATOR-RELATED"/>
    <property type="match status" value="1"/>
</dbReference>
<dbReference type="PROSITE" id="PS50931">
    <property type="entry name" value="HTH_LYSR"/>
    <property type="match status" value="1"/>
</dbReference>
<dbReference type="Pfam" id="PF03466">
    <property type="entry name" value="LysR_substrate"/>
    <property type="match status" value="1"/>
</dbReference>
<keyword evidence="3" id="KW-0238">DNA-binding</keyword>
<evidence type="ECO:0000313" key="6">
    <source>
        <dbReference type="EMBL" id="CUK04020.1"/>
    </source>
</evidence>
<sequence length="306" mass="33392">MPLLTQAAHVLEIVASSGSIRKASERVNLAPSAINRHVLNLERELGTPLFLRHAKGMNLTEAGKLVVDYIREFQVQDQALRSEIEVLKGRVGHVRLGIMECFAEGFLATVYDEIRQKHGSVAIDVVVAGTSQLVQQMLAGELDLVVAFNMPGDLGFRCHYEARLDIGAVMKPTQELRAKGLIGKEELQGQQLVLPDHSLSLNATVKSMIQRMGLNSQAIAKSNSVSAIKQLVIQGAGVSFLTWADVRDEVARGDLLFCQIEGQNIYELLTLSGRNPAQMSETTQALARILVRTLEEIEAGAQTSDA</sequence>
<dbReference type="GO" id="GO:0000976">
    <property type="term" value="F:transcription cis-regulatory region binding"/>
    <property type="evidence" value="ECO:0007669"/>
    <property type="project" value="TreeGrafter"/>
</dbReference>
<protein>
    <submittedName>
        <fullName evidence="6">HTH-type transcriptional activator CmpR</fullName>
    </submittedName>
</protein>
<dbReference type="SUPFAM" id="SSF53850">
    <property type="entry name" value="Periplasmic binding protein-like II"/>
    <property type="match status" value="1"/>
</dbReference>
<dbReference type="GO" id="GO:0003700">
    <property type="term" value="F:DNA-binding transcription factor activity"/>
    <property type="evidence" value="ECO:0007669"/>
    <property type="project" value="InterPro"/>
</dbReference>
<keyword evidence="2" id="KW-0805">Transcription regulation</keyword>
<dbReference type="Gene3D" id="3.40.190.10">
    <property type="entry name" value="Periplasmic binding protein-like II"/>
    <property type="match status" value="2"/>
</dbReference>
<name>A0A0N7M9V6_9RHOB</name>
<dbReference type="InterPro" id="IPR036388">
    <property type="entry name" value="WH-like_DNA-bd_sf"/>
</dbReference>
<evidence type="ECO:0000256" key="2">
    <source>
        <dbReference type="ARBA" id="ARBA00023015"/>
    </source>
</evidence>
<dbReference type="PANTHER" id="PTHR30126">
    <property type="entry name" value="HTH-TYPE TRANSCRIPTIONAL REGULATOR"/>
    <property type="match status" value="1"/>
</dbReference>
<dbReference type="InterPro" id="IPR000847">
    <property type="entry name" value="LysR_HTH_N"/>
</dbReference>
<reference evidence="7" key="1">
    <citation type="submission" date="2015-09" db="EMBL/GenBank/DDBJ databases">
        <authorList>
            <person name="Rodrigo-Torres L."/>
            <person name="Arahal D.R."/>
        </authorList>
    </citation>
    <scope>NUCLEOTIDE SEQUENCE [LARGE SCALE GENOMIC DNA]</scope>
    <source>
        <strain evidence="7">CECT 5091</strain>
    </source>
</reference>
<evidence type="ECO:0000256" key="1">
    <source>
        <dbReference type="ARBA" id="ARBA00009437"/>
    </source>
</evidence>
<evidence type="ECO:0000313" key="7">
    <source>
        <dbReference type="Proteomes" id="UP000051260"/>
    </source>
</evidence>
<dbReference type="Pfam" id="PF00126">
    <property type="entry name" value="HTH_1"/>
    <property type="match status" value="1"/>
</dbReference>
<dbReference type="Proteomes" id="UP000051260">
    <property type="component" value="Unassembled WGS sequence"/>
</dbReference>
<keyword evidence="4" id="KW-0804">Transcription</keyword>
<dbReference type="InterPro" id="IPR036390">
    <property type="entry name" value="WH_DNA-bd_sf"/>
</dbReference>
<proteinExistence type="inferred from homology"/>
<evidence type="ECO:0000256" key="3">
    <source>
        <dbReference type="ARBA" id="ARBA00023125"/>
    </source>
</evidence>
<dbReference type="InterPro" id="IPR005119">
    <property type="entry name" value="LysR_subst-bd"/>
</dbReference>
<gene>
    <name evidence="6" type="primary">cmpR_2</name>
    <name evidence="6" type="ORF">RUE5091_02578</name>
</gene>
<feature type="domain" description="HTH lysR-type" evidence="5">
    <location>
        <begin position="1"/>
        <end position="60"/>
    </location>
</feature>
<dbReference type="OrthoDB" id="8479357at2"/>
<keyword evidence="7" id="KW-1185">Reference proteome</keyword>
<dbReference type="SUPFAM" id="SSF46785">
    <property type="entry name" value="Winged helix' DNA-binding domain"/>
    <property type="match status" value="1"/>
</dbReference>
<dbReference type="Gene3D" id="1.10.10.10">
    <property type="entry name" value="Winged helix-like DNA-binding domain superfamily/Winged helix DNA-binding domain"/>
    <property type="match status" value="1"/>
</dbReference>
<organism evidence="6 7">
    <name type="scientific">Ruegeria denitrificans</name>
    <dbReference type="NCBI Taxonomy" id="1715692"/>
    <lineage>
        <taxon>Bacteria</taxon>
        <taxon>Pseudomonadati</taxon>
        <taxon>Pseudomonadota</taxon>
        <taxon>Alphaproteobacteria</taxon>
        <taxon>Rhodobacterales</taxon>
        <taxon>Roseobacteraceae</taxon>
        <taxon>Ruegeria</taxon>
    </lineage>
</organism>
<evidence type="ECO:0000259" key="5">
    <source>
        <dbReference type="PROSITE" id="PS50931"/>
    </source>
</evidence>
<dbReference type="STRING" id="1715692.RUE5091_02578"/>
<dbReference type="EMBL" id="CYUD01000007">
    <property type="protein sequence ID" value="CUK04020.1"/>
    <property type="molecule type" value="Genomic_DNA"/>
</dbReference>
<dbReference type="RefSeq" id="WP_058282266.1">
    <property type="nucleotide sequence ID" value="NZ_CYUD01000007.1"/>
</dbReference>
<dbReference type="AlphaFoldDB" id="A0A0N7M9V6"/>